<dbReference type="RefSeq" id="WP_330821198.1">
    <property type="nucleotide sequence ID" value="NZ_JAZBJP010000002.1"/>
</dbReference>
<dbReference type="EMBL" id="JAZBJP010000002">
    <property type="protein sequence ID" value="MEE4419534.1"/>
    <property type="molecule type" value="Genomic_DNA"/>
</dbReference>
<protein>
    <submittedName>
        <fullName evidence="1">Uncharacterized protein</fullName>
    </submittedName>
</protein>
<organism evidence="1 2">
    <name type="scientific">Streptomyces bugieae</name>
    <dbReference type="NCBI Taxonomy" id="3098223"/>
    <lineage>
        <taxon>Bacteria</taxon>
        <taxon>Bacillati</taxon>
        <taxon>Actinomycetota</taxon>
        <taxon>Actinomycetes</taxon>
        <taxon>Kitasatosporales</taxon>
        <taxon>Streptomycetaceae</taxon>
        <taxon>Streptomyces</taxon>
    </lineage>
</organism>
<proteinExistence type="predicted"/>
<dbReference type="Proteomes" id="UP001307760">
    <property type="component" value="Unassembled WGS sequence"/>
</dbReference>
<name>A0ABU7NKY7_9ACTN</name>
<evidence type="ECO:0000313" key="1">
    <source>
        <dbReference type="EMBL" id="MEE4419534.1"/>
    </source>
</evidence>
<evidence type="ECO:0000313" key="2">
    <source>
        <dbReference type="Proteomes" id="UP001307760"/>
    </source>
</evidence>
<accession>A0ABU7NKY7</accession>
<sequence>MDINLTGKTWVNKKAAEMTLEELGDAADTYRKAGGDLNRNWAGVYEREWERRHGLRNANDYS</sequence>
<reference evidence="1 2" key="1">
    <citation type="submission" date="2023-12" db="EMBL/GenBank/DDBJ databases">
        <title>30 novel species of actinomycetes from the DSMZ collection.</title>
        <authorList>
            <person name="Nouioui I."/>
        </authorList>
    </citation>
    <scope>NUCLEOTIDE SEQUENCE [LARGE SCALE GENOMIC DNA]</scope>
    <source>
        <strain evidence="1 2">DSM 41528</strain>
    </source>
</reference>
<comment type="caution">
    <text evidence="1">The sequence shown here is derived from an EMBL/GenBank/DDBJ whole genome shotgun (WGS) entry which is preliminary data.</text>
</comment>
<keyword evidence="2" id="KW-1185">Reference proteome</keyword>
<gene>
    <name evidence="1" type="ORF">V2J85_09235</name>
</gene>